<dbReference type="Gene3D" id="2.40.50.90">
    <property type="match status" value="1"/>
</dbReference>
<dbReference type="InterPro" id="IPR035437">
    <property type="entry name" value="SNase_OB-fold_sf"/>
</dbReference>
<dbReference type="Pfam" id="PF00565">
    <property type="entry name" value="SNase"/>
    <property type="match status" value="1"/>
</dbReference>
<dbReference type="PROSITE" id="PS50830">
    <property type="entry name" value="TNASE_3"/>
    <property type="match status" value="1"/>
</dbReference>
<comment type="caution">
    <text evidence="5">The sequence shown here is derived from an EMBL/GenBank/DDBJ whole genome shotgun (WGS) entry which is preliminary data.</text>
</comment>
<keyword evidence="1" id="KW-0540">Nuclease</keyword>
<dbReference type="Proteomes" id="UP000248557">
    <property type="component" value="Unassembled WGS sequence"/>
</dbReference>
<protein>
    <recommendedName>
        <fullName evidence="4">TNase-like domain-containing protein</fullName>
    </recommendedName>
</protein>
<sequence>MKKIIPILIIVGLFLCSSMVYASNNMKDMPRPELDGSNVTGECYKVIDGDTIYVSGLGKVRFVGVNTPERGEEGYYEAKNYVKERCLGKMVTIDVDNAKHFDKYNRTLGVVYVDDSNLNQELLEKNLAEIMYIPPSEFNPYSWAV</sequence>
<evidence type="ECO:0000256" key="2">
    <source>
        <dbReference type="ARBA" id="ARBA00022759"/>
    </source>
</evidence>
<proteinExistence type="predicted"/>
<gene>
    <name evidence="5" type="ORF">CA615_05405</name>
</gene>
<dbReference type="SMART" id="SM00318">
    <property type="entry name" value="SNc"/>
    <property type="match status" value="1"/>
</dbReference>
<name>A0A328Q014_9EURY</name>
<dbReference type="GO" id="GO:0016787">
    <property type="term" value="F:hydrolase activity"/>
    <property type="evidence" value="ECO:0007669"/>
    <property type="project" value="UniProtKB-KW"/>
</dbReference>
<keyword evidence="3" id="KW-0378">Hydrolase</keyword>
<evidence type="ECO:0000313" key="5">
    <source>
        <dbReference type="EMBL" id="RAP02863.1"/>
    </source>
</evidence>
<evidence type="ECO:0000313" key="6">
    <source>
        <dbReference type="Proteomes" id="UP000248557"/>
    </source>
</evidence>
<dbReference type="GO" id="GO:0004519">
    <property type="term" value="F:endonuclease activity"/>
    <property type="evidence" value="ECO:0007669"/>
    <property type="project" value="UniProtKB-KW"/>
</dbReference>
<dbReference type="InterPro" id="IPR016071">
    <property type="entry name" value="Staphylococal_nuclease_OB-fold"/>
</dbReference>
<dbReference type="AlphaFoldDB" id="A0A328Q014"/>
<dbReference type="EMBL" id="NGJK01000068">
    <property type="protein sequence ID" value="RAP02863.1"/>
    <property type="molecule type" value="Genomic_DNA"/>
</dbReference>
<evidence type="ECO:0000256" key="3">
    <source>
        <dbReference type="ARBA" id="ARBA00022801"/>
    </source>
</evidence>
<evidence type="ECO:0000256" key="1">
    <source>
        <dbReference type="ARBA" id="ARBA00022722"/>
    </source>
</evidence>
<reference evidence="5 6" key="1">
    <citation type="submission" date="2017-05" db="EMBL/GenBank/DDBJ databases">
        <title>Host range expansion of the Methanosphaera genus to humans and monogastric animals involves recent and extensive reduction in genome content.</title>
        <authorList>
            <person name="Hoedt E.C."/>
            <person name="Volmer J.G."/>
            <person name="Parks D.H."/>
            <person name="Rosewarne C.P."/>
            <person name="Denman S.E."/>
            <person name="Mcsweeney C.S."/>
            <person name="O Cuiv P."/>
            <person name="Hugenholtz P."/>
            <person name="Tyson G.W."/>
            <person name="Morrison M."/>
        </authorList>
    </citation>
    <scope>NUCLEOTIDE SEQUENCE [LARGE SCALE GENOMIC DNA]</scope>
    <source>
        <strain evidence="5 6">PA5</strain>
    </source>
</reference>
<dbReference type="PANTHER" id="PTHR12302">
    <property type="entry name" value="EBNA2 BINDING PROTEIN P100"/>
    <property type="match status" value="1"/>
</dbReference>
<keyword evidence="2" id="KW-0255">Endonuclease</keyword>
<accession>A0A328Q014</accession>
<dbReference type="PANTHER" id="PTHR12302:SF3">
    <property type="entry name" value="SERINE_THREONINE-PROTEIN KINASE 31"/>
    <property type="match status" value="1"/>
</dbReference>
<dbReference type="SUPFAM" id="SSF50199">
    <property type="entry name" value="Staphylococcal nuclease"/>
    <property type="match status" value="1"/>
</dbReference>
<evidence type="ECO:0000259" key="4">
    <source>
        <dbReference type="PROSITE" id="PS50830"/>
    </source>
</evidence>
<feature type="domain" description="TNase-like" evidence="4">
    <location>
        <begin position="37"/>
        <end position="128"/>
    </location>
</feature>
<organism evidence="5 6">
    <name type="scientific">Methanosphaera stadtmanae</name>
    <dbReference type="NCBI Taxonomy" id="2317"/>
    <lineage>
        <taxon>Archaea</taxon>
        <taxon>Methanobacteriati</taxon>
        <taxon>Methanobacteriota</taxon>
        <taxon>Methanomada group</taxon>
        <taxon>Methanobacteria</taxon>
        <taxon>Methanobacteriales</taxon>
        <taxon>Methanobacteriaceae</taxon>
        <taxon>Methanosphaera</taxon>
    </lineage>
</organism>